<evidence type="ECO:0000256" key="2">
    <source>
        <dbReference type="SAM" id="SignalP"/>
    </source>
</evidence>
<accession>A0A1R0GT51</accession>
<dbReference type="STRING" id="133383.A0A1R0GT51"/>
<evidence type="ECO:0000313" key="3">
    <source>
        <dbReference type="EMBL" id="OLY80074.1"/>
    </source>
</evidence>
<feature type="signal peptide" evidence="2">
    <location>
        <begin position="1"/>
        <end position="22"/>
    </location>
</feature>
<feature type="region of interest" description="Disordered" evidence="1">
    <location>
        <begin position="102"/>
        <end position="127"/>
    </location>
</feature>
<proteinExistence type="predicted"/>
<dbReference type="AlphaFoldDB" id="A0A1R0GT51"/>
<keyword evidence="4" id="KW-1185">Reference proteome</keyword>
<feature type="chain" id="PRO_5012367526" evidence="2">
    <location>
        <begin position="23"/>
        <end position="492"/>
    </location>
</feature>
<name>A0A1R0GT51_9FUNG</name>
<reference evidence="3 4" key="1">
    <citation type="journal article" date="2016" name="Mol. Biol. Evol.">
        <title>Genome-Wide Survey of Gut Fungi (Harpellales) Reveals the First Horizontally Transferred Ubiquitin Gene from a Mosquito Host.</title>
        <authorList>
            <person name="Wang Y."/>
            <person name="White M.M."/>
            <person name="Kvist S."/>
            <person name="Moncalvo J.M."/>
        </authorList>
    </citation>
    <scope>NUCLEOTIDE SEQUENCE [LARGE SCALE GENOMIC DNA]</scope>
    <source>
        <strain evidence="3 4">ALG-7-W6</strain>
    </source>
</reference>
<protein>
    <submittedName>
        <fullName evidence="3">Uncharacterized protein</fullName>
    </submittedName>
</protein>
<dbReference type="OrthoDB" id="5597238at2759"/>
<dbReference type="EMBL" id="LSSL01003799">
    <property type="protein sequence ID" value="OLY80074.1"/>
    <property type="molecule type" value="Genomic_DNA"/>
</dbReference>
<evidence type="ECO:0000256" key="1">
    <source>
        <dbReference type="SAM" id="MobiDB-lite"/>
    </source>
</evidence>
<sequence length="492" mass="54287">MYCKGVFTSAFTYLLISTLTNCDPLTSEECYKTNCKGDPSNIGCVALCYGADNPDKNLVSETTECYVGCKPKSGDSNDYAECVNRCVNVYYIKSKEDSISKKDLNRNRDNKMGEDSGEKYAKNEKSDKIEGSVGKELNLIESSNIDKDFRAIDDGIENPAFNPPMFPIQVQIGNQSILISAIEPQPYFPEVILSSSSSSSAQVFTTLSTSSQNIMTPMQELTTVTLPTQNAINLPKELDFETHSNTTPTPDSQAQPEPIINEENNMEKTARRGVDIKYTTEENLDKTISMNIPELSARRGETLIENPDKIVYEPTISNTATSYEPIMFQTSEYIPTKTSNTYSQSITQVAMDITSYSPPKTTRAYPIDNDEFSISSENLMATRTDPNIEILPTGKMAHENTDTYSKSGPAFRQAKITHSSFSDTAMGRKGGVSSAAMSDYDFFNMDSSFSVMEDSDKYETESLSESTASGASSIIRQGIAFLAPFLGFFVLL</sequence>
<comment type="caution">
    <text evidence="3">The sequence shown here is derived from an EMBL/GenBank/DDBJ whole genome shotgun (WGS) entry which is preliminary data.</text>
</comment>
<evidence type="ECO:0000313" key="4">
    <source>
        <dbReference type="Proteomes" id="UP000187455"/>
    </source>
</evidence>
<organism evidence="3 4">
    <name type="scientific">Smittium mucronatum</name>
    <dbReference type="NCBI Taxonomy" id="133383"/>
    <lineage>
        <taxon>Eukaryota</taxon>
        <taxon>Fungi</taxon>
        <taxon>Fungi incertae sedis</taxon>
        <taxon>Zoopagomycota</taxon>
        <taxon>Kickxellomycotina</taxon>
        <taxon>Harpellomycetes</taxon>
        <taxon>Harpellales</taxon>
        <taxon>Legeriomycetaceae</taxon>
        <taxon>Smittium</taxon>
    </lineage>
</organism>
<keyword evidence="2" id="KW-0732">Signal</keyword>
<gene>
    <name evidence="3" type="ORF">AYI68_g5838</name>
</gene>
<dbReference type="Proteomes" id="UP000187455">
    <property type="component" value="Unassembled WGS sequence"/>
</dbReference>